<dbReference type="Gene3D" id="3.30.470.20">
    <property type="entry name" value="ATP-grasp fold, B domain"/>
    <property type="match status" value="1"/>
</dbReference>
<evidence type="ECO:0000256" key="6">
    <source>
        <dbReference type="PROSITE-ProRule" id="PRU00409"/>
    </source>
</evidence>
<dbReference type="SUPFAM" id="SSF56059">
    <property type="entry name" value="Glutathione synthetase ATP-binding domain-like"/>
    <property type="match status" value="1"/>
</dbReference>
<dbReference type="SUPFAM" id="SSF51246">
    <property type="entry name" value="Rudiment single hybrid motif"/>
    <property type="match status" value="1"/>
</dbReference>
<dbReference type="InterPro" id="IPR011764">
    <property type="entry name" value="Biotin_carboxylation_dom"/>
</dbReference>
<evidence type="ECO:0000313" key="9">
    <source>
        <dbReference type="EMBL" id="MDA3624658.1"/>
    </source>
</evidence>
<evidence type="ECO:0000256" key="5">
    <source>
        <dbReference type="ARBA" id="ARBA00023267"/>
    </source>
</evidence>
<dbReference type="PROSITE" id="PS00867">
    <property type="entry name" value="CPSASE_2"/>
    <property type="match status" value="1"/>
</dbReference>
<keyword evidence="10" id="KW-1185">Reference proteome</keyword>
<evidence type="ECO:0000256" key="1">
    <source>
        <dbReference type="ARBA" id="ARBA00013263"/>
    </source>
</evidence>
<dbReference type="InterPro" id="IPR005482">
    <property type="entry name" value="Biotin_COase_C"/>
</dbReference>
<keyword evidence="3 6" id="KW-0547">Nucleotide-binding</keyword>
<dbReference type="Pfam" id="PF02785">
    <property type="entry name" value="Biotin_carb_C"/>
    <property type="match status" value="1"/>
</dbReference>
<organism evidence="9 10">
    <name type="scientific">Saccharopolyspora oryzae</name>
    <dbReference type="NCBI Taxonomy" id="2997343"/>
    <lineage>
        <taxon>Bacteria</taxon>
        <taxon>Bacillati</taxon>
        <taxon>Actinomycetota</taxon>
        <taxon>Actinomycetes</taxon>
        <taxon>Pseudonocardiales</taxon>
        <taxon>Pseudonocardiaceae</taxon>
        <taxon>Saccharopolyspora</taxon>
    </lineage>
</organism>
<dbReference type="NCBIfam" id="NF009471">
    <property type="entry name" value="PRK12833.1"/>
    <property type="match status" value="1"/>
</dbReference>
<evidence type="ECO:0000313" key="10">
    <source>
        <dbReference type="Proteomes" id="UP001210380"/>
    </source>
</evidence>
<dbReference type="EMBL" id="JAQGLA010000004">
    <property type="protein sequence ID" value="MDA3624658.1"/>
    <property type="molecule type" value="Genomic_DNA"/>
</dbReference>
<evidence type="ECO:0000256" key="3">
    <source>
        <dbReference type="ARBA" id="ARBA00022741"/>
    </source>
</evidence>
<keyword evidence="4 6" id="KW-0067">ATP-binding</keyword>
<dbReference type="InterPro" id="IPR011761">
    <property type="entry name" value="ATP-grasp"/>
</dbReference>
<evidence type="ECO:0000256" key="2">
    <source>
        <dbReference type="ARBA" id="ARBA00022598"/>
    </source>
</evidence>
<dbReference type="NCBIfam" id="NF006367">
    <property type="entry name" value="PRK08591.1"/>
    <property type="match status" value="1"/>
</dbReference>
<feature type="domain" description="ATP-grasp" evidence="7">
    <location>
        <begin position="119"/>
        <end position="316"/>
    </location>
</feature>
<dbReference type="Proteomes" id="UP001210380">
    <property type="component" value="Unassembled WGS sequence"/>
</dbReference>
<dbReference type="RefSeq" id="WP_270947226.1">
    <property type="nucleotide sequence ID" value="NZ_JAQGLA010000004.1"/>
</dbReference>
<name>A0ABT4USH9_9PSEU</name>
<sequence>MKRLLIANRGEIAVRIIRAARDLGIETVAVASDADGKAKHAQLADSVIPIGPSQASKSYLVADSIVAAAREAGADAVHPGYGFLSERADFAAAVADAGLTFVGPDAAVIEQMGDKVRARQVAAAAGVPTVPGTPDAIDDVAVAVRAAAEVGYPVMLKAAAGGGGRGIRVVADETELVAAFPAASREAASAFGDGRMYLERFVRSARHVEVQVLGDGDRAVHLFERECSLQRRRQKVIEEATSPGIDDRTRAAMTDAAVRLCDQVGYRSAGTCEFLVDDDTGEFFFIEMNTRIQVEHPVTELITGVDLVAQQLRIAAGDPLSLEQADIRGSGHAIEVRICAEDPERGFLPSPGPIGHLELPGGPWVRMDTWLTPGGQVSPFYDSLMAKLIVWGEDRAAAVQRAKRALGEFVVEGLPSTTTLLAEILDQPWFTSAQFDTGTLEAWLEQRATSTPTGATT</sequence>
<dbReference type="SUPFAM" id="SSF52440">
    <property type="entry name" value="PreATP-grasp domain"/>
    <property type="match status" value="1"/>
</dbReference>
<dbReference type="PROSITE" id="PS00866">
    <property type="entry name" value="CPSASE_1"/>
    <property type="match status" value="1"/>
</dbReference>
<dbReference type="InterPro" id="IPR050856">
    <property type="entry name" value="Biotin_carboxylase_complex"/>
</dbReference>
<keyword evidence="2" id="KW-0436">Ligase</keyword>
<comment type="caution">
    <text evidence="9">The sequence shown here is derived from an EMBL/GenBank/DDBJ whole genome shotgun (WGS) entry which is preliminary data.</text>
</comment>
<dbReference type="PANTHER" id="PTHR18866">
    <property type="entry name" value="CARBOXYLASE:PYRUVATE/ACETYL-COA/PROPIONYL-COA CARBOXYLASE"/>
    <property type="match status" value="1"/>
</dbReference>
<evidence type="ECO:0000259" key="7">
    <source>
        <dbReference type="PROSITE" id="PS50975"/>
    </source>
</evidence>
<proteinExistence type="predicted"/>
<dbReference type="InterPro" id="IPR005479">
    <property type="entry name" value="CPAse_ATP-bd"/>
</dbReference>
<dbReference type="SMART" id="SM00878">
    <property type="entry name" value="Biotin_carb_C"/>
    <property type="match status" value="1"/>
</dbReference>
<dbReference type="PROSITE" id="PS50975">
    <property type="entry name" value="ATP_GRASP"/>
    <property type="match status" value="1"/>
</dbReference>
<protein>
    <recommendedName>
        <fullName evidence="1">biotin carboxylase</fullName>
        <ecNumber evidence="1">6.3.4.14</ecNumber>
    </recommendedName>
</protein>
<dbReference type="Pfam" id="PF02786">
    <property type="entry name" value="CPSase_L_D2"/>
    <property type="match status" value="1"/>
</dbReference>
<dbReference type="PROSITE" id="PS50979">
    <property type="entry name" value="BC"/>
    <property type="match status" value="1"/>
</dbReference>
<gene>
    <name evidence="9" type="ORF">OU415_04350</name>
</gene>
<dbReference type="PANTHER" id="PTHR18866:SF33">
    <property type="entry name" value="METHYLCROTONOYL-COA CARBOXYLASE SUBUNIT ALPHA, MITOCHONDRIAL-RELATED"/>
    <property type="match status" value="1"/>
</dbReference>
<dbReference type="InterPro" id="IPR016185">
    <property type="entry name" value="PreATP-grasp_dom_sf"/>
</dbReference>
<dbReference type="InterPro" id="IPR011054">
    <property type="entry name" value="Rudment_hybrid_motif"/>
</dbReference>
<dbReference type="Pfam" id="PF00289">
    <property type="entry name" value="Biotin_carb_N"/>
    <property type="match status" value="1"/>
</dbReference>
<dbReference type="EC" id="6.3.4.14" evidence="1"/>
<reference evidence="9 10" key="1">
    <citation type="submission" date="2022-11" db="EMBL/GenBank/DDBJ databases">
        <title>Draft genome sequence of Saccharopolyspora sp. WRP15-2 isolated from rhizosphere soils of wild rice in Thailand.</title>
        <authorList>
            <person name="Duangmal K."/>
            <person name="Kammanee S."/>
            <person name="Muangham S."/>
        </authorList>
    </citation>
    <scope>NUCLEOTIDE SEQUENCE [LARGE SCALE GENOMIC DNA]</scope>
    <source>
        <strain evidence="9 10">WRP15-2</strain>
    </source>
</reference>
<feature type="domain" description="Biotin carboxylation" evidence="8">
    <location>
        <begin position="1"/>
        <end position="445"/>
    </location>
</feature>
<evidence type="ECO:0000256" key="4">
    <source>
        <dbReference type="ARBA" id="ARBA00022840"/>
    </source>
</evidence>
<dbReference type="InterPro" id="IPR005481">
    <property type="entry name" value="BC-like_N"/>
</dbReference>
<keyword evidence="5" id="KW-0092">Biotin</keyword>
<evidence type="ECO:0000259" key="8">
    <source>
        <dbReference type="PROSITE" id="PS50979"/>
    </source>
</evidence>
<accession>A0ABT4USH9</accession>